<dbReference type="Pfam" id="PF13476">
    <property type="entry name" value="AAA_23"/>
    <property type="match status" value="1"/>
</dbReference>
<organism evidence="6 7">
    <name type="scientific">Cellulomonas wangleii</name>
    <dbReference type="NCBI Taxonomy" id="2816956"/>
    <lineage>
        <taxon>Bacteria</taxon>
        <taxon>Bacillati</taxon>
        <taxon>Actinomycetota</taxon>
        <taxon>Actinomycetes</taxon>
        <taxon>Micrococcales</taxon>
        <taxon>Cellulomonadaceae</taxon>
        <taxon>Cellulomonas</taxon>
    </lineage>
</organism>
<comment type="similarity">
    <text evidence="1">Belongs to the SMC family. SbcC subfamily.</text>
</comment>
<dbReference type="Gene3D" id="3.40.50.300">
    <property type="entry name" value="P-loop containing nucleotide triphosphate hydrolases"/>
    <property type="match status" value="2"/>
</dbReference>
<keyword evidence="4" id="KW-0175">Coiled coil</keyword>
<keyword evidence="7" id="KW-1185">Reference proteome</keyword>
<evidence type="ECO:0000256" key="2">
    <source>
        <dbReference type="ARBA" id="ARBA00011322"/>
    </source>
</evidence>
<evidence type="ECO:0000259" key="5">
    <source>
        <dbReference type="Pfam" id="PF13476"/>
    </source>
</evidence>
<accession>A0ABX8D7L3</accession>
<sequence>MRLRSLTVQAIGPFADRHTVDLDALGASGLFLLEGPTGAGKSTLIDAIVFALYGKVAGADASDERLRSAYAADDVESVVDLVFEVPAGIYRVRRTPAHQRAKRRGTGTTTAQASVKAWRLPPDADVSGGPDALDGVGVLLGTRLDEVGAELQRVVGLDRTQFVQTVVLPQGEFARFLRATGEERRVLLQKIFGTQVYEQMQQRLAALRAEAARTVEAARGRLGESVAHLLGACAGGPQEQDAARAALEEAVLATPAAPAVGQVLATLTAGLDAVADALTREADTARGACEAAQAVHEQARATAALVARRDALRAEHTLLDAAAARHADDVERLGRARSAAAVRPLLTGWEEARTTHASATKALVAAADVAPADLLPADLPTLDVPRDLPTLDLPTLELPTLAPQPGDPADGDPAALGLPAELGLPGALGEDALGAWRPHLRAEHDAAAAAAASLRRTVDVEAGLTERRRAVRDLAAVLDDLRAEVDAATTWLADRPAARAVLEQERDAARAQAGRADAAEAARTAARALVADVQALVTARADLATAEAAVAAAAQDARAALGAEATLRAARVAGLAGELAADLADGDPCPVCGACEHPAPATVGADHVTAEQVQVAEQARADAESRLAAAGARRAGLTERVDGLAARTGQHDTGSAGAALRSADAEVAAVAAAAARVTELDAQLTAHDTATRRREALRDEVLAQVRAAEVTLETERDALGRAEAEVVEARADHPTVAARHAALEARARQAVDLLDALDAERSAAADAGRRRRELDAALAEHGFATDAAARDAWCRAPELAELERRVVTHTADLARVTAGLAEPEVAALPDDVTVDVAGARAAEVAARQVATDADGRARVAASRAEAAGDGAELVRRAAEGLDAAVAAAAPVTRMANLASGTGSDNAHALSLATYVLGRRFEDVVAAANERLAVMSDGRYELVRSDEKEDVRARAVGLAMRVVDHRTERARDPRTLSGGETFYVSLCLALGMADVVTAEAGGVELGTLFVDEGFGALDPHVLDQVLAELGRLRQGGRVVGIVSHVEALKQAVADRIEVRPTPGGPSTLTVLAG</sequence>
<dbReference type="SUPFAM" id="SSF52540">
    <property type="entry name" value="P-loop containing nucleoside triphosphate hydrolases"/>
    <property type="match status" value="1"/>
</dbReference>
<feature type="domain" description="Rad50/SbcC-type AAA" evidence="5">
    <location>
        <begin position="5"/>
        <end position="199"/>
    </location>
</feature>
<dbReference type="EMBL" id="CP074405">
    <property type="protein sequence ID" value="QVI62486.1"/>
    <property type="molecule type" value="Genomic_DNA"/>
</dbReference>
<reference evidence="6 7" key="1">
    <citation type="submission" date="2021-05" db="EMBL/GenBank/DDBJ databases">
        <title>Novel species in genus Cellulomonas.</title>
        <authorList>
            <person name="Zhang G."/>
        </authorList>
    </citation>
    <scope>NUCLEOTIDE SEQUENCE [LARGE SCALE GENOMIC DNA]</scope>
    <source>
        <strain evidence="7">zg-ZUI222</strain>
    </source>
</reference>
<dbReference type="RefSeq" id="WP_207340147.1">
    <property type="nucleotide sequence ID" value="NZ_CP074405.1"/>
</dbReference>
<protein>
    <recommendedName>
        <fullName evidence="3">Nuclease SbcCD subunit C</fullName>
    </recommendedName>
</protein>
<feature type="coiled-coil region" evidence="4">
    <location>
        <begin position="705"/>
        <end position="760"/>
    </location>
</feature>
<evidence type="ECO:0000313" key="6">
    <source>
        <dbReference type="EMBL" id="QVI62486.1"/>
    </source>
</evidence>
<comment type="subunit">
    <text evidence="2">Heterodimer of SbcC and SbcD.</text>
</comment>
<dbReference type="PANTHER" id="PTHR32114:SF2">
    <property type="entry name" value="ABC TRANSPORTER ABCH.3"/>
    <property type="match status" value="1"/>
</dbReference>
<evidence type="ECO:0000256" key="4">
    <source>
        <dbReference type="SAM" id="Coils"/>
    </source>
</evidence>
<dbReference type="InterPro" id="IPR027417">
    <property type="entry name" value="P-loop_NTPase"/>
</dbReference>
<dbReference type="Proteomes" id="UP000677804">
    <property type="component" value="Chromosome"/>
</dbReference>
<evidence type="ECO:0000313" key="7">
    <source>
        <dbReference type="Proteomes" id="UP000677804"/>
    </source>
</evidence>
<evidence type="ECO:0000256" key="1">
    <source>
        <dbReference type="ARBA" id="ARBA00006930"/>
    </source>
</evidence>
<evidence type="ECO:0000256" key="3">
    <source>
        <dbReference type="ARBA" id="ARBA00013368"/>
    </source>
</evidence>
<dbReference type="PANTHER" id="PTHR32114">
    <property type="entry name" value="ABC TRANSPORTER ABCH.3"/>
    <property type="match status" value="1"/>
</dbReference>
<dbReference type="InterPro" id="IPR038729">
    <property type="entry name" value="Rad50/SbcC_AAA"/>
</dbReference>
<gene>
    <name evidence="6" type="ORF">KG103_00545</name>
</gene>
<proteinExistence type="inferred from homology"/>
<name>A0ABX8D7L3_9CELL</name>